<reference evidence="2 3" key="1">
    <citation type="submission" date="2019-06" db="EMBL/GenBank/DDBJ databases">
        <title>Genomics analysis of Aphanomyces spp. identifies a new class of oomycete effector associated with host adaptation.</title>
        <authorList>
            <person name="Gaulin E."/>
        </authorList>
    </citation>
    <scope>NUCLEOTIDE SEQUENCE [LARGE SCALE GENOMIC DNA]</scope>
    <source>
        <strain evidence="2 3">E</strain>
    </source>
</reference>
<evidence type="ECO:0000313" key="3">
    <source>
        <dbReference type="Proteomes" id="UP000469452"/>
    </source>
</evidence>
<dbReference type="Gene3D" id="3.30.420.10">
    <property type="entry name" value="Ribonuclease H-like superfamily/Ribonuclease H"/>
    <property type="match status" value="1"/>
</dbReference>
<dbReference type="PANTHER" id="PTHR35871">
    <property type="entry name" value="EXPRESSED PROTEIN"/>
    <property type="match status" value="1"/>
</dbReference>
<dbReference type="AlphaFoldDB" id="A0A6A4ZD80"/>
<gene>
    <name evidence="2" type="ORF">AaE_012228</name>
</gene>
<dbReference type="Proteomes" id="UP000469452">
    <property type="component" value="Unassembled WGS sequence"/>
</dbReference>
<name>A0A6A4ZD80_APHAT</name>
<organism evidence="2 3">
    <name type="scientific">Aphanomyces astaci</name>
    <name type="common">Crayfish plague agent</name>
    <dbReference type="NCBI Taxonomy" id="112090"/>
    <lineage>
        <taxon>Eukaryota</taxon>
        <taxon>Sar</taxon>
        <taxon>Stramenopiles</taxon>
        <taxon>Oomycota</taxon>
        <taxon>Saprolegniomycetes</taxon>
        <taxon>Saprolegniales</taxon>
        <taxon>Verrucalvaceae</taxon>
        <taxon>Aphanomyces</taxon>
    </lineage>
</organism>
<protein>
    <submittedName>
        <fullName evidence="2">Uncharacterized protein</fullName>
    </submittedName>
</protein>
<dbReference type="EMBL" id="VJMI01018142">
    <property type="protein sequence ID" value="KAF0711375.1"/>
    <property type="molecule type" value="Genomic_DNA"/>
</dbReference>
<dbReference type="VEuPathDB" id="FungiDB:H257_07846"/>
<dbReference type="GO" id="GO:0003676">
    <property type="term" value="F:nucleic acid binding"/>
    <property type="evidence" value="ECO:0007669"/>
    <property type="project" value="InterPro"/>
</dbReference>
<proteinExistence type="predicted"/>
<dbReference type="InterPro" id="IPR036397">
    <property type="entry name" value="RNaseH_sf"/>
</dbReference>
<comment type="caution">
    <text evidence="2">The sequence shown here is derived from an EMBL/GenBank/DDBJ whole genome shotgun (WGS) entry which is preliminary data.</text>
</comment>
<evidence type="ECO:0000256" key="1">
    <source>
        <dbReference type="SAM" id="MobiDB-lite"/>
    </source>
</evidence>
<evidence type="ECO:0000313" key="2">
    <source>
        <dbReference type="EMBL" id="KAF0711375.1"/>
    </source>
</evidence>
<accession>A0A6A4ZD80</accession>
<feature type="region of interest" description="Disordered" evidence="1">
    <location>
        <begin position="1"/>
        <end position="29"/>
    </location>
</feature>
<dbReference type="PANTHER" id="PTHR35871:SF1">
    <property type="entry name" value="CXC1-LIKE CYSTEINE CLUSTER ASSOCIATED WITH KDZ TRANSPOSASES DOMAIN-CONTAINING PROTEIN"/>
    <property type="match status" value="1"/>
</dbReference>
<sequence>MGRRSKRKQAASSAKRRESGQFCPQSESLGPDVVDVTIDVDESPFDEPSLSGVAFWDVLLGKPPNATVVENLDRSRRSFYDGTSQRTKRRKTAMNLRAHMSCPMQTLDVWFDSASPVPPAPVVAVRRTHDECLESINHALKDKKKSPNDFVQLVVVAKFFEFRLNGATQQEASASAATLLPSAFHLGPRTVQNWCKAYQVNGCLPSSKRGQHQKTPSLIHDEDFLWKCGQWLRSTRPSMRSPRTFRLHLNDVILPELTGAVKSAVSEATARRWMIHAGYKYGSWKKDVYIDGHERDDVVEYRKRFCSTWIALSGCMASYSGDAMDTVESPPAEEVVWVTHDESIFYANDDGGMVWTNAAYPDLPKKGRGRSVMVSDFLCPCHGRLYMPGDDGDAFVTETLHVGKAQEGYWTSEHVIRQVSSKVLPAFAALHPGRTALFTFDQSTNHAAYAADALRVNSMNLNPGGKQPKLRDGWYVVGSTRVAQPMSFPDDHPVAALRGTPKGIKAVLAERGALEGSMLLTCGATVQLPTGPALLECCARHRLASYPDFRTQKSILEETVVAGGHICLFFPKYHCELNPIESFWGAAKRHARSNCDYSWNGLVQCVPLSLGSVPLVSIRKFFRRCSHFIQAYSYGLDYAMSKYAHKKYKSHRRIPDSIELHNNNVE</sequence>